<dbReference type="EMBL" id="JBHRVD010000001">
    <property type="protein sequence ID" value="MFC3321398.1"/>
    <property type="molecule type" value="Genomic_DNA"/>
</dbReference>
<dbReference type="RefSeq" id="WP_378977732.1">
    <property type="nucleotide sequence ID" value="NZ_JBHRVD010000001.1"/>
</dbReference>
<dbReference type="InterPro" id="IPR015942">
    <property type="entry name" value="Asp/Glu/hydantoin_racemase"/>
</dbReference>
<dbReference type="InterPro" id="IPR052186">
    <property type="entry name" value="Hydantoin_racemase-like"/>
</dbReference>
<proteinExistence type="inferred from homology"/>
<dbReference type="Proteomes" id="UP001595648">
    <property type="component" value="Unassembled WGS sequence"/>
</dbReference>
<dbReference type="PANTHER" id="PTHR28047">
    <property type="entry name" value="PROTEIN DCG1"/>
    <property type="match status" value="1"/>
</dbReference>
<evidence type="ECO:0000313" key="3">
    <source>
        <dbReference type="Proteomes" id="UP001595648"/>
    </source>
</evidence>
<dbReference type="InterPro" id="IPR053714">
    <property type="entry name" value="Iso_Racemase_Enz_sf"/>
</dbReference>
<dbReference type="PANTHER" id="PTHR28047:SF5">
    <property type="entry name" value="PROTEIN DCG1"/>
    <property type="match status" value="1"/>
</dbReference>
<reference evidence="3" key="1">
    <citation type="journal article" date="2019" name="Int. J. Syst. Evol. Microbiol.">
        <title>The Global Catalogue of Microorganisms (GCM) 10K type strain sequencing project: providing services to taxonomists for standard genome sequencing and annotation.</title>
        <authorList>
            <consortium name="The Broad Institute Genomics Platform"/>
            <consortium name="The Broad Institute Genome Sequencing Center for Infectious Disease"/>
            <person name="Wu L."/>
            <person name="Ma J."/>
        </authorList>
    </citation>
    <scope>NUCLEOTIDE SEQUENCE [LARGE SCALE GENOMIC DNA]</scope>
    <source>
        <strain evidence="3">ICMP 19515</strain>
    </source>
</reference>
<comment type="caution">
    <text evidence="2">The sequence shown here is derived from an EMBL/GenBank/DDBJ whole genome shotgun (WGS) entry which is preliminary data.</text>
</comment>
<dbReference type="Gene3D" id="3.40.50.12500">
    <property type="match status" value="1"/>
</dbReference>
<evidence type="ECO:0000313" key="2">
    <source>
        <dbReference type="EMBL" id="MFC3321398.1"/>
    </source>
</evidence>
<name>A0ABV7ML62_9HYPH</name>
<accession>A0ABV7ML62</accession>
<organism evidence="2 3">
    <name type="scientific">Mesorhizobium cantuariense</name>
    <dbReference type="NCBI Taxonomy" id="1300275"/>
    <lineage>
        <taxon>Bacteria</taxon>
        <taxon>Pseudomonadati</taxon>
        <taxon>Pseudomonadota</taxon>
        <taxon>Alphaproteobacteria</taxon>
        <taxon>Hyphomicrobiales</taxon>
        <taxon>Phyllobacteriaceae</taxon>
        <taxon>Mesorhizobium</taxon>
    </lineage>
</organism>
<comment type="similarity">
    <text evidence="1">Belongs to the HyuE racemase family.</text>
</comment>
<evidence type="ECO:0000256" key="1">
    <source>
        <dbReference type="ARBA" id="ARBA00038414"/>
    </source>
</evidence>
<keyword evidence="3" id="KW-1185">Reference proteome</keyword>
<dbReference type="Pfam" id="PF01177">
    <property type="entry name" value="Asp_Glu_race"/>
    <property type="match status" value="1"/>
</dbReference>
<protein>
    <submittedName>
        <fullName evidence="2">Aspartate/glutamate racemase family protein</fullName>
    </submittedName>
</protein>
<gene>
    <name evidence="2" type="ORF">ACFOJ9_06360</name>
</gene>
<sequence length="252" mass="25676">MRILVINPNTTASMTAKIGKVAASVASAGTEIIAVNPGDGPPSIEGYFDEVFAIPGIIAEMNKAAAVDAYVIACFDDTGLDAARCAAEAPVIGLGEAAFHLASLVAGKFSVVTTLARSVPAIEHNLAKYGLASRCAKVRSSEVAVLDLELPGSDARCRISDEIARAISEDRAEAIVLGCAGMADLASSLSQEHGVPVLDGVACAVTLAESLFRVGLRTSKVGGYAAPRSKRFSGIYESLSPAGAAAAVISPT</sequence>